<evidence type="ECO:0000256" key="2">
    <source>
        <dbReference type="ARBA" id="ARBA00022448"/>
    </source>
</evidence>
<feature type="compositionally biased region" description="Polar residues" evidence="9">
    <location>
        <begin position="19"/>
        <end position="41"/>
    </location>
</feature>
<feature type="domain" description="T-SNARE coiled-coil homology" evidence="11">
    <location>
        <begin position="43"/>
        <end position="105"/>
    </location>
</feature>
<dbReference type="PROSITE" id="PS50192">
    <property type="entry name" value="T_SNARE"/>
    <property type="match status" value="1"/>
</dbReference>
<dbReference type="GO" id="GO:0015031">
    <property type="term" value="P:protein transport"/>
    <property type="evidence" value="ECO:0007669"/>
    <property type="project" value="UniProtKB-KW"/>
</dbReference>
<dbReference type="Proteomes" id="UP001497525">
    <property type="component" value="Unassembled WGS sequence"/>
</dbReference>
<comment type="subcellular location">
    <subcellularLocation>
        <location evidence="8">Endomembrane system</location>
        <topology evidence="8">Single-pass type IV membrane protein</topology>
    </subcellularLocation>
    <subcellularLocation>
        <location evidence="1">Golgi apparatus membrane</location>
    </subcellularLocation>
</comment>
<evidence type="ECO:0000256" key="4">
    <source>
        <dbReference type="ARBA" id="ARBA00022927"/>
    </source>
</evidence>
<evidence type="ECO:0000313" key="13">
    <source>
        <dbReference type="Proteomes" id="UP001497525"/>
    </source>
</evidence>
<evidence type="ECO:0000313" key="12">
    <source>
        <dbReference type="EMBL" id="CAL5132143.1"/>
    </source>
</evidence>
<dbReference type="AlphaFoldDB" id="A0AAV2T3U8"/>
<dbReference type="GO" id="GO:0000139">
    <property type="term" value="C:Golgi membrane"/>
    <property type="evidence" value="ECO:0007669"/>
    <property type="project" value="UniProtKB-SubCell"/>
</dbReference>
<feature type="compositionally biased region" description="Polar residues" evidence="9">
    <location>
        <begin position="1"/>
        <end position="11"/>
    </location>
</feature>
<sequence length="136" mass="15554">MQFPSSHYTQQAERRGPSIHSSHYPNQPLSHNPNSTVQNPWPNGLEDENERLQKELNQKVSTLRSLSIRIGDELKEQNTFLSSMAGAFDRSEGVLRSTMNRVLGIGRNSSGCSLYCYLLCFASLVFFICWLIIRFR</sequence>
<name>A0AAV2T3U8_CALDB</name>
<dbReference type="InterPro" id="IPR000727">
    <property type="entry name" value="T_SNARE_dom"/>
</dbReference>
<evidence type="ECO:0000256" key="10">
    <source>
        <dbReference type="SAM" id="Phobius"/>
    </source>
</evidence>
<keyword evidence="6" id="KW-0333">Golgi apparatus</keyword>
<reference evidence="12" key="1">
    <citation type="submission" date="2024-06" db="EMBL/GenBank/DDBJ databases">
        <authorList>
            <person name="Liu X."/>
            <person name="Lenzi L."/>
            <person name="Haldenby T S."/>
            <person name="Uol C."/>
        </authorList>
    </citation>
    <scope>NUCLEOTIDE SEQUENCE</scope>
</reference>
<feature type="region of interest" description="Disordered" evidence="9">
    <location>
        <begin position="1"/>
        <end position="47"/>
    </location>
</feature>
<evidence type="ECO:0000256" key="7">
    <source>
        <dbReference type="ARBA" id="ARBA00023136"/>
    </source>
</evidence>
<dbReference type="CDD" id="cd15853">
    <property type="entry name" value="SNARE_Bet1"/>
    <property type="match status" value="1"/>
</dbReference>
<keyword evidence="5 10" id="KW-1133">Transmembrane helix</keyword>
<evidence type="ECO:0000256" key="1">
    <source>
        <dbReference type="ARBA" id="ARBA00004394"/>
    </source>
</evidence>
<keyword evidence="2" id="KW-0813">Transport</keyword>
<keyword evidence="3 10" id="KW-0812">Transmembrane</keyword>
<gene>
    <name evidence="12" type="ORF">CDAUBV1_LOCUS4653</name>
</gene>
<accession>A0AAV2T3U8</accession>
<dbReference type="PANTHER" id="PTHR12791">
    <property type="entry name" value="GOLGI SNARE BET1-RELATED"/>
    <property type="match status" value="1"/>
</dbReference>
<feature type="transmembrane region" description="Helical" evidence="10">
    <location>
        <begin position="114"/>
        <end position="133"/>
    </location>
</feature>
<protein>
    <recommendedName>
        <fullName evidence="11">t-SNARE coiled-coil homology domain-containing protein</fullName>
    </recommendedName>
</protein>
<evidence type="ECO:0000256" key="8">
    <source>
        <dbReference type="ARBA" id="ARBA00046280"/>
    </source>
</evidence>
<keyword evidence="4" id="KW-0653">Protein transport</keyword>
<evidence type="ECO:0000256" key="9">
    <source>
        <dbReference type="SAM" id="MobiDB-lite"/>
    </source>
</evidence>
<organism evidence="12 13">
    <name type="scientific">Calicophoron daubneyi</name>
    <name type="common">Rumen fluke</name>
    <name type="synonym">Paramphistomum daubneyi</name>
    <dbReference type="NCBI Taxonomy" id="300641"/>
    <lineage>
        <taxon>Eukaryota</taxon>
        <taxon>Metazoa</taxon>
        <taxon>Spiralia</taxon>
        <taxon>Lophotrochozoa</taxon>
        <taxon>Platyhelminthes</taxon>
        <taxon>Trematoda</taxon>
        <taxon>Digenea</taxon>
        <taxon>Plagiorchiida</taxon>
        <taxon>Pronocephalata</taxon>
        <taxon>Paramphistomoidea</taxon>
        <taxon>Paramphistomidae</taxon>
        <taxon>Calicophoron</taxon>
    </lineage>
</organism>
<evidence type="ECO:0000256" key="3">
    <source>
        <dbReference type="ARBA" id="ARBA00022692"/>
    </source>
</evidence>
<evidence type="ECO:0000256" key="6">
    <source>
        <dbReference type="ARBA" id="ARBA00023034"/>
    </source>
</evidence>
<dbReference type="EMBL" id="CAXLJL010000116">
    <property type="protein sequence ID" value="CAL5132143.1"/>
    <property type="molecule type" value="Genomic_DNA"/>
</dbReference>
<keyword evidence="7 10" id="KW-0472">Membrane</keyword>
<evidence type="ECO:0000259" key="11">
    <source>
        <dbReference type="PROSITE" id="PS50192"/>
    </source>
</evidence>
<evidence type="ECO:0000256" key="5">
    <source>
        <dbReference type="ARBA" id="ARBA00022989"/>
    </source>
</evidence>
<comment type="caution">
    <text evidence="12">The sequence shown here is derived from an EMBL/GenBank/DDBJ whole genome shotgun (WGS) entry which is preliminary data.</text>
</comment>
<proteinExistence type="predicted"/>
<dbReference type="Gene3D" id="1.20.5.110">
    <property type="match status" value="1"/>
</dbReference>
<dbReference type="SUPFAM" id="SSF58038">
    <property type="entry name" value="SNARE fusion complex"/>
    <property type="match status" value="1"/>
</dbReference>
<dbReference type="InterPro" id="IPR039899">
    <property type="entry name" value="BET1_SNARE"/>
</dbReference>